<organism evidence="2 3">
    <name type="scientific">Faecalibacillus intestinalis</name>
    <dbReference type="NCBI Taxonomy" id="1982626"/>
    <lineage>
        <taxon>Bacteria</taxon>
        <taxon>Bacillati</taxon>
        <taxon>Bacillota</taxon>
        <taxon>Erysipelotrichia</taxon>
        <taxon>Erysipelotrichales</taxon>
        <taxon>Coprobacillaceae</taxon>
        <taxon>Faecalibacillus</taxon>
    </lineage>
</organism>
<proteinExistence type="predicted"/>
<gene>
    <name evidence="2" type="ORF">C7U54_13085</name>
</gene>
<sequence>MVETKIIILDQQEIVYKIHYKRIKNCYLRVEKGEVVIRCSPLFPQSEIEKLIRNHQEEILEQIKGYVPKYNYQEDGYAYLFNQKYQIVLKDMNIKKCAIHDRQIYVYSKNIQATIEMFLKQELMNYLKERIDFYLSTSFHHVFPEIQIKKMKRRWGACFYQKNRVCFNLVLAHIDYALIDYVIVHELCHFLEANHSKAFYHEIEKRMPDYKERERLLKDVGI</sequence>
<evidence type="ECO:0000313" key="3">
    <source>
        <dbReference type="Proteomes" id="UP000240974"/>
    </source>
</evidence>
<name>A0A2T3FM24_9FIRM</name>
<dbReference type="RefSeq" id="WP_107030593.1">
    <property type="nucleotide sequence ID" value="NZ_JAQEDC010000037.1"/>
</dbReference>
<protein>
    <recommendedName>
        <fullName evidence="1">YgjP-like metallopeptidase domain-containing protein</fullName>
    </recommendedName>
</protein>
<evidence type="ECO:0000259" key="1">
    <source>
        <dbReference type="Pfam" id="PF01863"/>
    </source>
</evidence>
<dbReference type="EMBL" id="PYLQ01000027">
    <property type="protein sequence ID" value="PST36328.1"/>
    <property type="molecule type" value="Genomic_DNA"/>
</dbReference>
<dbReference type="CDD" id="cd07344">
    <property type="entry name" value="M48_yhfN_like"/>
    <property type="match status" value="1"/>
</dbReference>
<evidence type="ECO:0000313" key="2">
    <source>
        <dbReference type="EMBL" id="PST36328.1"/>
    </source>
</evidence>
<dbReference type="Proteomes" id="UP000240974">
    <property type="component" value="Unassembled WGS sequence"/>
</dbReference>
<keyword evidence="3" id="KW-1185">Reference proteome</keyword>
<reference evidence="2 3" key="1">
    <citation type="journal article" date="2019" name="Int. J. Syst. Evol. Microbiol.">
        <title>Faecalibacillus intestinalis gen. nov., sp. nov. and Faecalibacillus faecis sp. nov., isolated from human faeces.</title>
        <authorList>
            <person name="Seo B."/>
            <person name="Jeon K."/>
            <person name="Baek I."/>
            <person name="Lee Y.M."/>
            <person name="Baek K."/>
            <person name="Ko G."/>
        </authorList>
    </citation>
    <scope>NUCLEOTIDE SEQUENCE [LARGE SCALE GENOMIC DNA]</scope>
    <source>
        <strain evidence="2 3">SNUG30099</strain>
    </source>
</reference>
<feature type="domain" description="YgjP-like metallopeptidase" evidence="1">
    <location>
        <begin position="24"/>
        <end position="218"/>
    </location>
</feature>
<dbReference type="InterPro" id="IPR053136">
    <property type="entry name" value="UTP_pyrophosphatase-like"/>
</dbReference>
<dbReference type="PANTHER" id="PTHR30399">
    <property type="entry name" value="UNCHARACTERIZED PROTEIN YGJP"/>
    <property type="match status" value="1"/>
</dbReference>
<dbReference type="PANTHER" id="PTHR30399:SF1">
    <property type="entry name" value="UTP PYROPHOSPHATASE"/>
    <property type="match status" value="1"/>
</dbReference>
<dbReference type="Pfam" id="PF01863">
    <property type="entry name" value="YgjP-like"/>
    <property type="match status" value="1"/>
</dbReference>
<comment type="caution">
    <text evidence="2">The sequence shown here is derived from an EMBL/GenBank/DDBJ whole genome shotgun (WGS) entry which is preliminary data.</text>
</comment>
<dbReference type="InterPro" id="IPR002725">
    <property type="entry name" value="YgjP-like_metallopeptidase"/>
</dbReference>
<accession>A0A2T3FM24</accession>
<dbReference type="AlphaFoldDB" id="A0A2T3FM24"/>
<dbReference type="Gene3D" id="3.30.2010.10">
    <property type="entry name" value="Metalloproteases ('zincins'), catalytic domain"/>
    <property type="match status" value="1"/>
</dbReference>